<feature type="region of interest" description="Disordered" evidence="1">
    <location>
        <begin position="79"/>
        <end position="140"/>
    </location>
</feature>
<sequence length="140" mass="16099">MKSRLETKQRLLKLQKMRQGKAERALAMAQRRQQALAAERAGLLAALEEGSVAERLFPKLTYDRLRTLETNLKHMESHVAQKVQESYSENKKLEKTREGLREEQARSLKENEAKEQSELIDLRSAKYGQSTGSDKIDDLD</sequence>
<name>A0A0N0VL95_9HYPH</name>
<dbReference type="RefSeq" id="WP_054000297.1">
    <property type="nucleotide sequence ID" value="NZ_JXMU01000029.1"/>
</dbReference>
<evidence type="ECO:0000313" key="3">
    <source>
        <dbReference type="Proteomes" id="UP000038011"/>
    </source>
</evidence>
<dbReference type="PATRIC" id="fig|1514904.3.peg.2254"/>
<dbReference type="OrthoDB" id="9934385at2"/>
<evidence type="ECO:0000256" key="1">
    <source>
        <dbReference type="SAM" id="MobiDB-lite"/>
    </source>
</evidence>
<organism evidence="2 3">
    <name type="scientific">Ahrensia marina</name>
    <dbReference type="NCBI Taxonomy" id="1514904"/>
    <lineage>
        <taxon>Bacteria</taxon>
        <taxon>Pseudomonadati</taxon>
        <taxon>Pseudomonadota</taxon>
        <taxon>Alphaproteobacteria</taxon>
        <taxon>Hyphomicrobiales</taxon>
        <taxon>Ahrensiaceae</taxon>
        <taxon>Ahrensia</taxon>
    </lineage>
</organism>
<keyword evidence="3" id="KW-1185">Reference proteome</keyword>
<dbReference type="STRING" id="1514904.SU32_15545"/>
<dbReference type="Proteomes" id="UP000038011">
    <property type="component" value="Unassembled WGS sequence"/>
</dbReference>
<evidence type="ECO:0008006" key="4">
    <source>
        <dbReference type="Google" id="ProtNLM"/>
    </source>
</evidence>
<gene>
    <name evidence="2" type="ORF">SU32_15545</name>
</gene>
<reference evidence="2 3" key="1">
    <citation type="submission" date="2015-01" db="EMBL/GenBank/DDBJ databases">
        <title>Ahrensia donghaiensis sp. nov., a novel dimethylsulphoniopropionate-cleavage bacterium isolated from seawater and emended descriptions of the genus Ahrensia and Ahrensia kielensis.</title>
        <authorList>
            <person name="Liu J."/>
        </authorList>
    </citation>
    <scope>NUCLEOTIDE SEQUENCE [LARGE SCALE GENOMIC DNA]</scope>
    <source>
        <strain evidence="2 3">LZD062</strain>
    </source>
</reference>
<feature type="compositionally biased region" description="Basic and acidic residues" evidence="1">
    <location>
        <begin position="88"/>
        <end position="124"/>
    </location>
</feature>
<dbReference type="EMBL" id="JXMU01000029">
    <property type="protein sequence ID" value="KPB00121.1"/>
    <property type="molecule type" value="Genomic_DNA"/>
</dbReference>
<proteinExistence type="predicted"/>
<comment type="caution">
    <text evidence="2">The sequence shown here is derived from an EMBL/GenBank/DDBJ whole genome shotgun (WGS) entry which is preliminary data.</text>
</comment>
<accession>A0A0N0VL95</accession>
<evidence type="ECO:0000313" key="2">
    <source>
        <dbReference type="EMBL" id="KPB00121.1"/>
    </source>
</evidence>
<protein>
    <recommendedName>
        <fullName evidence="4">Flagellar FliJ protein</fullName>
    </recommendedName>
</protein>
<dbReference type="AlphaFoldDB" id="A0A0N0VL95"/>